<sequence>MKFRNFLLGICVLFCLTSCENEDIDDLFQITEADLIAEESDLFSLLDRITTDDPSATDVTCIDFIYSFTVVIYNEDVDLQSSRVVNNDAEFSEVLGLVSEGQFINVSFPISSTLADGTSLVIANKDELRAAIDACIEEEQIQAVGNGTDILIECVWEVQIPDDVIFSTYTDAVFRVNPDGIVVFYYRGETYGGTWILYFIEDELHININLDTEEVVGEDWNFDWKVNLITNQIIDFQIDEDTRFILQKECEEENYCTTLFFEECELEEIPGIASFILENYIECIIVMAAPQPEVNEMGELPDPIDWILTFYNTQEDADASVNSIPTDVAIETDFQEVFVRIENPETLEFTTTLITLLSEACEE</sequence>
<organism evidence="1 2">
    <name type="scientific">Dokdonia ponticola</name>
    <dbReference type="NCBI Taxonomy" id="2041041"/>
    <lineage>
        <taxon>Bacteria</taxon>
        <taxon>Pseudomonadati</taxon>
        <taxon>Bacteroidota</taxon>
        <taxon>Flavobacteriia</taxon>
        <taxon>Flavobacteriales</taxon>
        <taxon>Flavobacteriaceae</taxon>
        <taxon>Dokdonia</taxon>
    </lineage>
</organism>
<evidence type="ECO:0000313" key="1">
    <source>
        <dbReference type="EMBL" id="MFC4634205.1"/>
    </source>
</evidence>
<protein>
    <submittedName>
        <fullName evidence="1">Uncharacterized protein</fullName>
    </submittedName>
</protein>
<comment type="caution">
    <text evidence="1">The sequence shown here is derived from an EMBL/GenBank/DDBJ whole genome shotgun (WGS) entry which is preliminary data.</text>
</comment>
<dbReference type="EMBL" id="JBHSFV010000005">
    <property type="protein sequence ID" value="MFC4634205.1"/>
    <property type="molecule type" value="Genomic_DNA"/>
</dbReference>
<evidence type="ECO:0000313" key="2">
    <source>
        <dbReference type="Proteomes" id="UP001596043"/>
    </source>
</evidence>
<accession>A0ABV9HYU2</accession>
<keyword evidence="2" id="KW-1185">Reference proteome</keyword>
<gene>
    <name evidence="1" type="ORF">ACFO3O_09825</name>
</gene>
<name>A0ABV9HYU2_9FLAO</name>
<dbReference type="Proteomes" id="UP001596043">
    <property type="component" value="Unassembled WGS sequence"/>
</dbReference>
<dbReference type="RefSeq" id="WP_379978430.1">
    <property type="nucleotide sequence ID" value="NZ_JBHSFV010000005.1"/>
</dbReference>
<reference evidence="2" key="1">
    <citation type="journal article" date="2019" name="Int. J. Syst. Evol. Microbiol.">
        <title>The Global Catalogue of Microorganisms (GCM) 10K type strain sequencing project: providing services to taxonomists for standard genome sequencing and annotation.</title>
        <authorList>
            <consortium name="The Broad Institute Genomics Platform"/>
            <consortium name="The Broad Institute Genome Sequencing Center for Infectious Disease"/>
            <person name="Wu L."/>
            <person name="Ma J."/>
        </authorList>
    </citation>
    <scope>NUCLEOTIDE SEQUENCE [LARGE SCALE GENOMIC DNA]</scope>
    <source>
        <strain evidence="2">YJ-61-S</strain>
    </source>
</reference>
<proteinExistence type="predicted"/>